<sequence length="1246" mass="141102">MNLFHSLQLIKRYSLVLFLTTLITGCATYKAKYAEDFVNNQITTEKEVSHTFYLIGDAGKSPDGDMNPALQHFKSKLDKAAKNSTAIFLGDNIYPAGFPSKKDDAAGHAEAKNHLDAQLNTVTDYQGKAVFIPGNHDWYSNGLKGLEREQEYIEKALDSKKVFFPRNGCPIKKIEVNDDIVVIVIDTEWYLVNWDKHPTINDDCEIKDRGRFFEEIESLIKKNRDKTTLIALHHPMFTYGPHGGQFSFKQHISPSGGVPLPFIGSFINILRRTSGATIEDQSNKNYNQLKDRLVTLAQYSDKVIFASGHEHSLQYIEENGIPQIVSGSGAKTGATRLLNGSKFSTGQMGYAILKVYEDGSSDVDFYGVGDDRKEELIYNTKVLEADKKKEVTEYTSKFPPEIEASIYSEEEIDKSGFYKWLWGDRYREYYATKVKAPTVLLDTLFGGLKVTRKGGGNQSNSLRLQHKDGRQFVMRALRKSAERYLQAIAFQNQYVIGDFEDSFTEKFLMDFYTGAHPYAPFTVGALSDAVGIYHTNPKLYYIPKQNALGDYNSDFGDGLYMIEEHVSEGHVNLESFGKTKKIESTYDLISKLRKDEEYSIDKKEYVKARLFDMLIGDWDRHVDQWRWAGFKDDDGNTIFKPIPRDRDQAYSIWGDGALIGFASRTVPSLRIFEGFNEEIRSVEGFNASPRTFALDMALLPETTIEDWEEQAKFIQKNITDEVIDNALNEFPDEVKDETVVKIKKILLARKSNLLNTAKEYFRIINKYSVVAGTDKDDYFVINSIENGSVAVKAFRIKDGTKTDLFFDKVYSPDSTKEIWIYGLDDDDVFDVNNTDGKIKIRLVGGQNNDVYKIHDKASGVHIYDFKTKKNTYEEAFGGHIHKINDYDTNTYQFLKIKASNNQLLPSIGANPDDGFRIGLTNTYTFNGFRQNPFTQQHTFNAAFYFATNGFDLGYNGEFANVFEGVNLELAANFTSPNFTINFFGFGNDTENLDDENELELDFNRVKIETIKFAPSLVWRGNLGSEVRLGVSYENYDVEETEDRFIEGFFTNDGRGTQQDFFGVEAEYSYTNSDNEAFPTMGMAISLQGGYKTNLSETDRAFGFFIPSLAFAYKLVPSGNLVLATKFKGHFNIGDDFEFYQAASIGANDGLRGFRFQRFTGKSSYFQNTDLRLSFRKRNTGLLPVTPGIYGAFDYGRVWLPGEDSDTWHDSYGGGFFLNGSDLISANFGLFNSADGLRFAFGVGFGF</sequence>
<comment type="caution">
    <text evidence="4">The sequence shown here is derived from an EMBL/GenBank/DDBJ whole genome shotgun (WGS) entry which is preliminary data.</text>
</comment>
<protein>
    <submittedName>
        <fullName evidence="4">Metallophosphoesterase</fullName>
    </submittedName>
</protein>
<dbReference type="SUPFAM" id="SSF56300">
    <property type="entry name" value="Metallo-dependent phosphatases"/>
    <property type="match status" value="1"/>
</dbReference>
<dbReference type="EMBL" id="JAVRHR010000001">
    <property type="protein sequence ID" value="MDT0606684.1"/>
    <property type="molecule type" value="Genomic_DNA"/>
</dbReference>
<reference evidence="4 5" key="1">
    <citation type="submission" date="2023-09" db="EMBL/GenBank/DDBJ databases">
        <authorList>
            <person name="Rey-Velasco X."/>
        </authorList>
    </citation>
    <scope>NUCLEOTIDE SEQUENCE [LARGE SCALE GENOMIC DNA]</scope>
    <source>
        <strain evidence="4 5">F388</strain>
    </source>
</reference>
<dbReference type="Gene3D" id="3.60.21.10">
    <property type="match status" value="1"/>
</dbReference>
<keyword evidence="1" id="KW-0732">Signal</keyword>
<evidence type="ECO:0000259" key="3">
    <source>
        <dbReference type="Pfam" id="PF00149"/>
    </source>
</evidence>
<dbReference type="InterPro" id="IPR051558">
    <property type="entry name" value="Metallophosphoesterase_PAP"/>
</dbReference>
<accession>A0ABU3A918</accession>
<dbReference type="PANTHER" id="PTHR10161">
    <property type="entry name" value="TARTRATE-RESISTANT ACID PHOSPHATASE TYPE 5"/>
    <property type="match status" value="1"/>
</dbReference>
<keyword evidence="5" id="KW-1185">Reference proteome</keyword>
<evidence type="ECO:0000313" key="4">
    <source>
        <dbReference type="EMBL" id="MDT0606684.1"/>
    </source>
</evidence>
<keyword evidence="2" id="KW-0378">Hydrolase</keyword>
<dbReference type="Proteomes" id="UP001255246">
    <property type="component" value="Unassembled WGS sequence"/>
</dbReference>
<dbReference type="Pfam" id="PF00149">
    <property type="entry name" value="Metallophos"/>
    <property type="match status" value="1"/>
</dbReference>
<organism evidence="4 5">
    <name type="scientific">Croceitalea rosinachiae</name>
    <dbReference type="NCBI Taxonomy" id="3075596"/>
    <lineage>
        <taxon>Bacteria</taxon>
        <taxon>Pseudomonadati</taxon>
        <taxon>Bacteroidota</taxon>
        <taxon>Flavobacteriia</taxon>
        <taxon>Flavobacteriales</taxon>
        <taxon>Flavobacteriaceae</taxon>
        <taxon>Croceitalea</taxon>
    </lineage>
</organism>
<feature type="domain" description="Calcineurin-like phosphoesterase" evidence="3">
    <location>
        <begin position="52"/>
        <end position="247"/>
    </location>
</feature>
<gene>
    <name evidence="4" type="ORF">RM706_06565</name>
</gene>
<proteinExistence type="predicted"/>
<name>A0ABU3A918_9FLAO</name>
<dbReference type="InterPro" id="IPR004843">
    <property type="entry name" value="Calcineurin-like_PHP"/>
</dbReference>
<evidence type="ECO:0000256" key="1">
    <source>
        <dbReference type="ARBA" id="ARBA00022729"/>
    </source>
</evidence>
<evidence type="ECO:0000313" key="5">
    <source>
        <dbReference type="Proteomes" id="UP001255246"/>
    </source>
</evidence>
<dbReference type="RefSeq" id="WP_311350232.1">
    <property type="nucleotide sequence ID" value="NZ_JAVRHR010000001.1"/>
</dbReference>
<dbReference type="PANTHER" id="PTHR10161:SF14">
    <property type="entry name" value="TARTRATE-RESISTANT ACID PHOSPHATASE TYPE 5"/>
    <property type="match status" value="1"/>
</dbReference>
<evidence type="ECO:0000256" key="2">
    <source>
        <dbReference type="ARBA" id="ARBA00022801"/>
    </source>
</evidence>
<dbReference type="InterPro" id="IPR029052">
    <property type="entry name" value="Metallo-depent_PP-like"/>
</dbReference>